<organism evidence="2 3">
    <name type="scientific">Portunus trituberculatus</name>
    <name type="common">Swimming crab</name>
    <name type="synonym">Neptunus trituberculatus</name>
    <dbReference type="NCBI Taxonomy" id="210409"/>
    <lineage>
        <taxon>Eukaryota</taxon>
        <taxon>Metazoa</taxon>
        <taxon>Ecdysozoa</taxon>
        <taxon>Arthropoda</taxon>
        <taxon>Crustacea</taxon>
        <taxon>Multicrustacea</taxon>
        <taxon>Malacostraca</taxon>
        <taxon>Eumalacostraca</taxon>
        <taxon>Eucarida</taxon>
        <taxon>Decapoda</taxon>
        <taxon>Pleocyemata</taxon>
        <taxon>Brachyura</taxon>
        <taxon>Eubrachyura</taxon>
        <taxon>Portunoidea</taxon>
        <taxon>Portunidae</taxon>
        <taxon>Portuninae</taxon>
        <taxon>Portunus</taxon>
    </lineage>
</organism>
<name>A0A5B7EX08_PORTR</name>
<dbReference type="AlphaFoldDB" id="A0A5B7EX08"/>
<protein>
    <submittedName>
        <fullName evidence="2">Uncharacterized protein</fullName>
    </submittedName>
</protein>
<comment type="caution">
    <text evidence="2">The sequence shown here is derived from an EMBL/GenBank/DDBJ whole genome shotgun (WGS) entry which is preliminary data.</text>
</comment>
<evidence type="ECO:0000313" key="2">
    <source>
        <dbReference type="EMBL" id="MPC37549.1"/>
    </source>
</evidence>
<feature type="compositionally biased region" description="Polar residues" evidence="1">
    <location>
        <begin position="58"/>
        <end position="67"/>
    </location>
</feature>
<proteinExistence type="predicted"/>
<feature type="compositionally biased region" description="Gly residues" evidence="1">
    <location>
        <begin position="43"/>
        <end position="56"/>
    </location>
</feature>
<dbReference type="EMBL" id="VSRR010003813">
    <property type="protein sequence ID" value="MPC37549.1"/>
    <property type="molecule type" value="Genomic_DNA"/>
</dbReference>
<dbReference type="Proteomes" id="UP000324222">
    <property type="component" value="Unassembled WGS sequence"/>
</dbReference>
<gene>
    <name evidence="2" type="ORF">E2C01_031035</name>
</gene>
<accession>A0A5B7EX08</accession>
<evidence type="ECO:0000313" key="3">
    <source>
        <dbReference type="Proteomes" id="UP000324222"/>
    </source>
</evidence>
<reference evidence="2 3" key="1">
    <citation type="submission" date="2019-05" db="EMBL/GenBank/DDBJ databases">
        <title>Another draft genome of Portunus trituberculatus and its Hox gene families provides insights of decapod evolution.</title>
        <authorList>
            <person name="Jeong J.-H."/>
            <person name="Song I."/>
            <person name="Kim S."/>
            <person name="Choi T."/>
            <person name="Kim D."/>
            <person name="Ryu S."/>
            <person name="Kim W."/>
        </authorList>
    </citation>
    <scope>NUCLEOTIDE SEQUENCE [LARGE SCALE GENOMIC DNA]</scope>
    <source>
        <tissue evidence="2">Muscle</tissue>
    </source>
</reference>
<sequence length="67" mass="7179">MTRPFYFHIRLFSSHILTLEEVEEMLKFTKLFRPGGVSRHGGEGVVRGGGGGGGNAASGWNSSAMVP</sequence>
<evidence type="ECO:0000256" key="1">
    <source>
        <dbReference type="SAM" id="MobiDB-lite"/>
    </source>
</evidence>
<keyword evidence="3" id="KW-1185">Reference proteome</keyword>
<feature type="region of interest" description="Disordered" evidence="1">
    <location>
        <begin position="42"/>
        <end position="67"/>
    </location>
</feature>